<proteinExistence type="predicted"/>
<evidence type="ECO:0000313" key="2">
    <source>
        <dbReference type="Proteomes" id="UP000596661"/>
    </source>
</evidence>
<dbReference type="EMBL" id="UZAU01000709">
    <property type="status" value="NOT_ANNOTATED_CDS"/>
    <property type="molecule type" value="Genomic_DNA"/>
</dbReference>
<sequence length="72" mass="8420">MIHEKTTMDAALDNVKGRAVWVRWSGMRQDWHRLFGGVKGFRLFRARNYGGSCFSKSSDSMLASWFDKVRFE</sequence>
<keyword evidence="2" id="KW-1185">Reference proteome</keyword>
<dbReference type="AlphaFoldDB" id="A0A803Q8F3"/>
<reference evidence="1" key="2">
    <citation type="submission" date="2021-03" db="UniProtKB">
        <authorList>
            <consortium name="EnsemblPlants"/>
        </authorList>
    </citation>
    <scope>IDENTIFICATION</scope>
</reference>
<reference evidence="1" key="1">
    <citation type="submission" date="2018-11" db="EMBL/GenBank/DDBJ databases">
        <authorList>
            <person name="Grassa J C."/>
        </authorList>
    </citation>
    <scope>NUCLEOTIDE SEQUENCE [LARGE SCALE GENOMIC DNA]</scope>
</reference>
<dbReference type="Proteomes" id="UP000596661">
    <property type="component" value="Chromosome 8"/>
</dbReference>
<organism evidence="1 2">
    <name type="scientific">Cannabis sativa</name>
    <name type="common">Hemp</name>
    <name type="synonym">Marijuana</name>
    <dbReference type="NCBI Taxonomy" id="3483"/>
    <lineage>
        <taxon>Eukaryota</taxon>
        <taxon>Viridiplantae</taxon>
        <taxon>Streptophyta</taxon>
        <taxon>Embryophyta</taxon>
        <taxon>Tracheophyta</taxon>
        <taxon>Spermatophyta</taxon>
        <taxon>Magnoliopsida</taxon>
        <taxon>eudicotyledons</taxon>
        <taxon>Gunneridae</taxon>
        <taxon>Pentapetalae</taxon>
        <taxon>rosids</taxon>
        <taxon>fabids</taxon>
        <taxon>Rosales</taxon>
        <taxon>Cannabaceae</taxon>
        <taxon>Cannabis</taxon>
    </lineage>
</organism>
<protein>
    <submittedName>
        <fullName evidence="1">Uncharacterized protein</fullName>
    </submittedName>
</protein>
<accession>A0A803Q8F3</accession>
<dbReference type="Gramene" id="evm.model.08.1358">
    <property type="protein sequence ID" value="cds.evm.model.08.1358"/>
    <property type="gene ID" value="evm.TU.08.1358"/>
</dbReference>
<name>A0A803Q8F3_CANSA</name>
<evidence type="ECO:0000313" key="1">
    <source>
        <dbReference type="EnsemblPlants" id="cds.evm.model.08.1358"/>
    </source>
</evidence>
<dbReference type="EnsemblPlants" id="evm.model.08.1358">
    <property type="protein sequence ID" value="cds.evm.model.08.1358"/>
    <property type="gene ID" value="evm.TU.08.1358"/>
</dbReference>